<protein>
    <submittedName>
        <fullName evidence="1">Uncharacterized protein</fullName>
    </submittedName>
</protein>
<dbReference type="AlphaFoldDB" id="A0A7R9KSX4"/>
<dbReference type="Pfam" id="PF10230">
    <property type="entry name" value="LIDHydrolase"/>
    <property type="match status" value="1"/>
</dbReference>
<sequence length="100" mass="11138">MSAFDECWLEINGVTTRVLQYGVDVSTKHVMTKCPIILMISGNPGEIAFYRHMLSRMHDRTRLPVLGLSHAGHNVVPKGLTLPGISVRYSTVCNTNPMVR</sequence>
<dbReference type="InterPro" id="IPR019363">
    <property type="entry name" value="LDAH"/>
</dbReference>
<dbReference type="EMBL" id="CAJPIZ010006157">
    <property type="protein sequence ID" value="CAG2109274.1"/>
    <property type="molecule type" value="Genomic_DNA"/>
</dbReference>
<keyword evidence="2" id="KW-1185">Reference proteome</keyword>
<reference evidence="1" key="1">
    <citation type="submission" date="2020-11" db="EMBL/GenBank/DDBJ databases">
        <authorList>
            <person name="Tran Van P."/>
        </authorList>
    </citation>
    <scope>NUCLEOTIDE SEQUENCE</scope>
</reference>
<evidence type="ECO:0000313" key="2">
    <source>
        <dbReference type="Proteomes" id="UP000759131"/>
    </source>
</evidence>
<gene>
    <name evidence="1" type="ORF">OSB1V03_LOCUS9263</name>
</gene>
<name>A0A7R9KSX4_9ACAR</name>
<dbReference type="OrthoDB" id="448051at2759"/>
<organism evidence="1">
    <name type="scientific">Medioppia subpectinata</name>
    <dbReference type="NCBI Taxonomy" id="1979941"/>
    <lineage>
        <taxon>Eukaryota</taxon>
        <taxon>Metazoa</taxon>
        <taxon>Ecdysozoa</taxon>
        <taxon>Arthropoda</taxon>
        <taxon>Chelicerata</taxon>
        <taxon>Arachnida</taxon>
        <taxon>Acari</taxon>
        <taxon>Acariformes</taxon>
        <taxon>Sarcoptiformes</taxon>
        <taxon>Oribatida</taxon>
        <taxon>Brachypylina</taxon>
        <taxon>Oppioidea</taxon>
        <taxon>Oppiidae</taxon>
        <taxon>Medioppia</taxon>
    </lineage>
</organism>
<dbReference type="Proteomes" id="UP000759131">
    <property type="component" value="Unassembled WGS sequence"/>
</dbReference>
<evidence type="ECO:0000313" key="1">
    <source>
        <dbReference type="EMBL" id="CAD7628844.1"/>
    </source>
</evidence>
<dbReference type="GO" id="GO:0019915">
    <property type="term" value="P:lipid storage"/>
    <property type="evidence" value="ECO:0007669"/>
    <property type="project" value="InterPro"/>
</dbReference>
<proteinExistence type="predicted"/>
<dbReference type="GO" id="GO:0005811">
    <property type="term" value="C:lipid droplet"/>
    <property type="evidence" value="ECO:0007669"/>
    <property type="project" value="InterPro"/>
</dbReference>
<dbReference type="EMBL" id="OC860732">
    <property type="protein sequence ID" value="CAD7628844.1"/>
    <property type="molecule type" value="Genomic_DNA"/>
</dbReference>
<accession>A0A7R9KSX4</accession>
<dbReference type="GO" id="GO:0016298">
    <property type="term" value="F:lipase activity"/>
    <property type="evidence" value="ECO:0007669"/>
    <property type="project" value="InterPro"/>
</dbReference>